<organism evidence="1 2">
    <name type="scientific">Larkinella terrae</name>
    <dbReference type="NCBI Taxonomy" id="2025311"/>
    <lineage>
        <taxon>Bacteria</taxon>
        <taxon>Pseudomonadati</taxon>
        <taxon>Bacteroidota</taxon>
        <taxon>Cytophagia</taxon>
        <taxon>Cytophagales</taxon>
        <taxon>Spirosomataceae</taxon>
        <taxon>Larkinella</taxon>
    </lineage>
</organism>
<accession>A0A7K0EDY1</accession>
<sequence length="97" mass="10298">MRCSQPGRSVSLTYGLFLTFSSVDGLVFPSALLIGNAYASETIGGWHDASKGTLLLGNGHGKFKGCHESGFRADKVKTAPTGFGKHFFAHSVTFLSD</sequence>
<evidence type="ECO:0000313" key="2">
    <source>
        <dbReference type="Proteomes" id="UP000441754"/>
    </source>
</evidence>
<reference evidence="1 2" key="1">
    <citation type="journal article" date="2018" name="Antonie Van Leeuwenhoek">
        <title>Larkinella terrae sp. nov., isolated from soil on Jeju Island, South Korea.</title>
        <authorList>
            <person name="Ten L.N."/>
            <person name="Jeon J."/>
            <person name="Park S.J."/>
            <person name="Park S."/>
            <person name="Lee S.Y."/>
            <person name="Kim M.K."/>
            <person name="Jung H.Y."/>
        </authorList>
    </citation>
    <scope>NUCLEOTIDE SEQUENCE [LARGE SCALE GENOMIC DNA]</scope>
    <source>
        <strain evidence="1 2">KCTC 52001</strain>
    </source>
</reference>
<dbReference type="AlphaFoldDB" id="A0A7K0EDY1"/>
<gene>
    <name evidence="1" type="ORF">GJJ30_01920</name>
</gene>
<protein>
    <submittedName>
        <fullName evidence="1">Uncharacterized protein</fullName>
    </submittedName>
</protein>
<comment type="caution">
    <text evidence="1">The sequence shown here is derived from an EMBL/GenBank/DDBJ whole genome shotgun (WGS) entry which is preliminary data.</text>
</comment>
<dbReference type="EMBL" id="WJXZ01000001">
    <property type="protein sequence ID" value="MRS60033.1"/>
    <property type="molecule type" value="Genomic_DNA"/>
</dbReference>
<name>A0A7K0EDY1_9BACT</name>
<evidence type="ECO:0000313" key="1">
    <source>
        <dbReference type="EMBL" id="MRS60033.1"/>
    </source>
</evidence>
<dbReference type="RefSeq" id="WP_154172583.1">
    <property type="nucleotide sequence ID" value="NZ_WJXZ01000001.1"/>
</dbReference>
<keyword evidence="2" id="KW-1185">Reference proteome</keyword>
<dbReference type="Proteomes" id="UP000441754">
    <property type="component" value="Unassembled WGS sequence"/>
</dbReference>
<proteinExistence type="predicted"/>